<evidence type="ECO:0008006" key="5">
    <source>
        <dbReference type="Google" id="ProtNLM"/>
    </source>
</evidence>
<reference evidence="3 4" key="1">
    <citation type="submission" date="2019-04" db="EMBL/GenBank/DDBJ databases">
        <title>Microbes associate with the intestines of laboratory mice.</title>
        <authorList>
            <person name="Navarre W."/>
            <person name="Wong E."/>
            <person name="Huang K."/>
            <person name="Tropini C."/>
            <person name="Ng K."/>
            <person name="Yu B."/>
        </authorList>
    </citation>
    <scope>NUCLEOTIDE SEQUENCE [LARGE SCALE GENOMIC DNA]</scope>
    <source>
        <strain evidence="3 4">NM61_E11</strain>
    </source>
</reference>
<feature type="chain" id="PRO_5038445101" description="Surface layer protein A domain-containing protein" evidence="2">
    <location>
        <begin position="24"/>
        <end position="340"/>
    </location>
</feature>
<feature type="signal peptide" evidence="2">
    <location>
        <begin position="1"/>
        <end position="23"/>
    </location>
</feature>
<feature type="region of interest" description="Disordered" evidence="1">
    <location>
        <begin position="289"/>
        <end position="340"/>
    </location>
</feature>
<evidence type="ECO:0000256" key="1">
    <source>
        <dbReference type="SAM" id="MobiDB-lite"/>
    </source>
</evidence>
<accession>A0A4S2BA93</accession>
<dbReference type="Proteomes" id="UP000309117">
    <property type="component" value="Unassembled WGS sequence"/>
</dbReference>
<proteinExistence type="predicted"/>
<keyword evidence="2" id="KW-0732">Signal</keyword>
<feature type="compositionally biased region" description="Basic residues" evidence="1">
    <location>
        <begin position="297"/>
        <end position="340"/>
    </location>
</feature>
<dbReference type="RefSeq" id="WP_004046251.1">
    <property type="nucleotide sequence ID" value="NZ_AQFR02000003.1"/>
</dbReference>
<protein>
    <recommendedName>
        <fullName evidence="5">Surface layer protein A domain-containing protein</fullName>
    </recommendedName>
</protein>
<evidence type="ECO:0000313" key="3">
    <source>
        <dbReference type="EMBL" id="TGY11239.1"/>
    </source>
</evidence>
<dbReference type="AlphaFoldDB" id="A0A4S2BA93"/>
<name>A0A4S2BA93_9LACO</name>
<gene>
    <name evidence="3" type="ORF">E5351_09110</name>
</gene>
<organism evidence="3 4">
    <name type="scientific">Lactobacillus intestinalis</name>
    <dbReference type="NCBI Taxonomy" id="151781"/>
    <lineage>
        <taxon>Bacteria</taxon>
        <taxon>Bacillati</taxon>
        <taxon>Bacillota</taxon>
        <taxon>Bacilli</taxon>
        <taxon>Lactobacillales</taxon>
        <taxon>Lactobacillaceae</taxon>
        <taxon>Lactobacillus</taxon>
    </lineage>
</organism>
<evidence type="ECO:0000256" key="2">
    <source>
        <dbReference type="SAM" id="SignalP"/>
    </source>
</evidence>
<evidence type="ECO:0000313" key="4">
    <source>
        <dbReference type="Proteomes" id="UP000309117"/>
    </source>
</evidence>
<dbReference type="EMBL" id="SRYV01000020">
    <property type="protein sequence ID" value="TGY11239.1"/>
    <property type="molecule type" value="Genomic_DNA"/>
</dbReference>
<comment type="caution">
    <text evidence="3">The sequence shown here is derived from an EMBL/GenBank/DDBJ whole genome shotgun (WGS) entry which is preliminary data.</text>
</comment>
<sequence length="340" mass="37996">MKKNKLFAVLAAATLLVGTGSTVLPNNNAVAQAATKKKTSAKKATPLKRYPVTFKRKPKTYYQAVEVKSNGQTYQKIVKYKNKNLKFKKGSKTSVFFSLTVNSGAKYYFLGTLTSKTSKTHSVYVSSKDLSIKNRKKIPNYGKKATAQKPQNQQVTVNIPKYTKVWKGTINKDTDQIVTIQDNNGTSTIAQYKDANGNPVTWNKGKEVTIYATEDLQATNKQDPSKKQTIKTYMILVPNGDKNQILFIPTDYVDLEDKNAQVSTMAQFNTDYEAYQKNVQNIIDQAKADAQKQAQAAKKKTTRKSTKKTSKKTSKKKVTKKTSKKKVKKSKKTAKKAATK</sequence>